<dbReference type="PROSITE" id="PS51186">
    <property type="entry name" value="GNAT"/>
    <property type="match status" value="1"/>
</dbReference>
<evidence type="ECO:0000259" key="2">
    <source>
        <dbReference type="PROSITE" id="PS51186"/>
    </source>
</evidence>
<organism evidence="3 4">
    <name type="scientific">Streptomyces gossypii</name>
    <dbReference type="NCBI Taxonomy" id="2883101"/>
    <lineage>
        <taxon>Bacteria</taxon>
        <taxon>Bacillati</taxon>
        <taxon>Actinomycetota</taxon>
        <taxon>Actinomycetes</taxon>
        <taxon>Kitasatosporales</taxon>
        <taxon>Streptomycetaceae</taxon>
        <taxon>Streptomyces</taxon>
    </lineage>
</organism>
<dbReference type="Pfam" id="PF13508">
    <property type="entry name" value="Acetyltransf_7"/>
    <property type="match status" value="1"/>
</dbReference>
<dbReference type="Proteomes" id="UP001156389">
    <property type="component" value="Unassembled WGS sequence"/>
</dbReference>
<evidence type="ECO:0000256" key="1">
    <source>
        <dbReference type="SAM" id="MobiDB-lite"/>
    </source>
</evidence>
<dbReference type="EMBL" id="JAJAGO010000006">
    <property type="protein sequence ID" value="MCT2590943.1"/>
    <property type="molecule type" value="Genomic_DNA"/>
</dbReference>
<keyword evidence="4" id="KW-1185">Reference proteome</keyword>
<feature type="region of interest" description="Disordered" evidence="1">
    <location>
        <begin position="1"/>
        <end position="20"/>
    </location>
</feature>
<sequence length="251" mass="27052">MSARGTSGGTPAGPAGIRQITAPGPELDAVYEEILLPSFAPDELSTLEELGEELSSGRTSVWVSVDAGGRPVGTVIGEWDQAQRIVLLAWAAIRPGLRGTGIGGPLLRTVLKRWRQERDPCLILTEVNDPAVHPTADEAHGDPVARLRFYRRLGARTLELPYFQAALGRDRERVDGMLLLVLHGHPDFAGREPDTVDGAVLRSYLEGYQLNCEGAIATDDRAMRLWRAVDRPGGVPLLRGADAAEEPAAVP</sequence>
<dbReference type="RefSeq" id="WP_260218272.1">
    <property type="nucleotide sequence ID" value="NZ_JAJAGO010000006.1"/>
</dbReference>
<dbReference type="InterPro" id="IPR016181">
    <property type="entry name" value="Acyl_CoA_acyltransferase"/>
</dbReference>
<dbReference type="Gene3D" id="3.40.630.30">
    <property type="match status" value="1"/>
</dbReference>
<dbReference type="InterPro" id="IPR000182">
    <property type="entry name" value="GNAT_dom"/>
</dbReference>
<dbReference type="SUPFAM" id="SSF55729">
    <property type="entry name" value="Acyl-CoA N-acyltransferases (Nat)"/>
    <property type="match status" value="1"/>
</dbReference>
<feature type="domain" description="N-acetyltransferase" evidence="2">
    <location>
        <begin position="15"/>
        <end position="170"/>
    </location>
</feature>
<protein>
    <submittedName>
        <fullName evidence="3">GNAT family N-acetyltransferase</fullName>
    </submittedName>
</protein>
<accession>A0ABT2JTC3</accession>
<feature type="compositionally biased region" description="Gly residues" evidence="1">
    <location>
        <begin position="1"/>
        <end position="11"/>
    </location>
</feature>
<name>A0ABT2JTC3_9ACTN</name>
<proteinExistence type="predicted"/>
<comment type="caution">
    <text evidence="3">The sequence shown here is derived from an EMBL/GenBank/DDBJ whole genome shotgun (WGS) entry which is preliminary data.</text>
</comment>
<reference evidence="3 4" key="1">
    <citation type="submission" date="2021-10" db="EMBL/GenBank/DDBJ databases">
        <title>Streptomyces gossypii sp. nov., isolated from soil collected from cotton field.</title>
        <authorList>
            <person name="Ge X."/>
            <person name="Chen X."/>
            <person name="Liu W."/>
        </authorList>
    </citation>
    <scope>NUCLEOTIDE SEQUENCE [LARGE SCALE GENOMIC DNA]</scope>
    <source>
        <strain evidence="3 4">N2-109</strain>
    </source>
</reference>
<evidence type="ECO:0000313" key="3">
    <source>
        <dbReference type="EMBL" id="MCT2590943.1"/>
    </source>
</evidence>
<gene>
    <name evidence="3" type="ORF">LHJ74_13660</name>
</gene>
<evidence type="ECO:0000313" key="4">
    <source>
        <dbReference type="Proteomes" id="UP001156389"/>
    </source>
</evidence>